<dbReference type="AlphaFoldDB" id="A0AA37T879"/>
<accession>A0AA37T879</accession>
<dbReference type="InterPro" id="IPR005119">
    <property type="entry name" value="LysR_subst-bd"/>
</dbReference>
<comment type="similarity">
    <text evidence="1">Belongs to the LysR transcriptional regulatory family.</text>
</comment>
<name>A0AA37T879_9GAMM</name>
<evidence type="ECO:0000256" key="2">
    <source>
        <dbReference type="ARBA" id="ARBA00023015"/>
    </source>
</evidence>
<keyword evidence="3" id="KW-0238">DNA-binding</keyword>
<feature type="domain" description="HTH lysR-type" evidence="5">
    <location>
        <begin position="5"/>
        <end position="62"/>
    </location>
</feature>
<dbReference type="PRINTS" id="PR00039">
    <property type="entry name" value="HTHLYSR"/>
</dbReference>
<proteinExistence type="inferred from homology"/>
<protein>
    <submittedName>
        <fullName evidence="6">LysR family transcriptional regulator</fullName>
    </submittedName>
</protein>
<sequence>MKGLPPLSGISAFIQVAEVGAFNEAARQLGLSSSATSKAVSRLEEHLGIKLLHRTTRSISLTPEGERYLEAMRKIVDEIGVVSDEVANTSAAPKGRLRVAAPSAFGRLWLVDAIKVFQDRWPHVTVELTLEDRIVDLAGESVDIAIRAGGLDDTSYLIARHLFDTPLIVCAHPEYWAQHGKPSHPSELVNFNCLNFRSAETGRIYPWYFAEKDKTDSLVLPSYLEADDGEAVLQAARTGMGVSQMPGYLAKKAIDAGELEEVLSAFRPASSQFHAVYLERRLLSPRIRVFIDFLVEYTFHEKLVVD</sequence>
<dbReference type="Pfam" id="PF00126">
    <property type="entry name" value="HTH_1"/>
    <property type="match status" value="1"/>
</dbReference>
<dbReference type="InterPro" id="IPR000847">
    <property type="entry name" value="LysR_HTH_N"/>
</dbReference>
<keyword evidence="2" id="KW-0805">Transcription regulation</keyword>
<dbReference type="PANTHER" id="PTHR30537:SF5">
    <property type="entry name" value="HTH-TYPE TRANSCRIPTIONAL ACTIVATOR TTDR-RELATED"/>
    <property type="match status" value="1"/>
</dbReference>
<evidence type="ECO:0000313" key="7">
    <source>
        <dbReference type="Proteomes" id="UP001156870"/>
    </source>
</evidence>
<dbReference type="SUPFAM" id="SSF46785">
    <property type="entry name" value="Winged helix' DNA-binding domain"/>
    <property type="match status" value="1"/>
</dbReference>
<dbReference type="EMBL" id="BSPD01000080">
    <property type="protein sequence ID" value="GLS27496.1"/>
    <property type="molecule type" value="Genomic_DNA"/>
</dbReference>
<dbReference type="Gene3D" id="3.40.190.290">
    <property type="match status" value="1"/>
</dbReference>
<dbReference type="Pfam" id="PF03466">
    <property type="entry name" value="LysR_substrate"/>
    <property type="match status" value="1"/>
</dbReference>
<evidence type="ECO:0000256" key="1">
    <source>
        <dbReference type="ARBA" id="ARBA00009437"/>
    </source>
</evidence>
<comment type="caution">
    <text evidence="6">The sequence shown here is derived from an EMBL/GenBank/DDBJ whole genome shotgun (WGS) entry which is preliminary data.</text>
</comment>
<dbReference type="InterPro" id="IPR036388">
    <property type="entry name" value="WH-like_DNA-bd_sf"/>
</dbReference>
<gene>
    <name evidence="6" type="ORF">GCM10007877_32150</name>
</gene>
<keyword evidence="4" id="KW-0804">Transcription</keyword>
<evidence type="ECO:0000256" key="4">
    <source>
        <dbReference type="ARBA" id="ARBA00023163"/>
    </source>
</evidence>
<keyword evidence="7" id="KW-1185">Reference proteome</keyword>
<dbReference type="Gene3D" id="1.10.10.10">
    <property type="entry name" value="Winged helix-like DNA-binding domain superfamily/Winged helix DNA-binding domain"/>
    <property type="match status" value="1"/>
</dbReference>
<dbReference type="InterPro" id="IPR036390">
    <property type="entry name" value="WH_DNA-bd_sf"/>
</dbReference>
<dbReference type="CDD" id="cd08422">
    <property type="entry name" value="PBP2_CrgA_like"/>
    <property type="match status" value="1"/>
</dbReference>
<dbReference type="Proteomes" id="UP001156870">
    <property type="component" value="Unassembled WGS sequence"/>
</dbReference>
<dbReference type="InterPro" id="IPR058163">
    <property type="entry name" value="LysR-type_TF_proteobact-type"/>
</dbReference>
<evidence type="ECO:0000256" key="3">
    <source>
        <dbReference type="ARBA" id="ARBA00023125"/>
    </source>
</evidence>
<dbReference type="PROSITE" id="PS50931">
    <property type="entry name" value="HTH_LYSR"/>
    <property type="match status" value="1"/>
</dbReference>
<dbReference type="PANTHER" id="PTHR30537">
    <property type="entry name" value="HTH-TYPE TRANSCRIPTIONAL REGULATOR"/>
    <property type="match status" value="1"/>
</dbReference>
<dbReference type="GO" id="GO:0003677">
    <property type="term" value="F:DNA binding"/>
    <property type="evidence" value="ECO:0007669"/>
    <property type="project" value="UniProtKB-KW"/>
</dbReference>
<dbReference type="RefSeq" id="WP_232594023.1">
    <property type="nucleotide sequence ID" value="NZ_BSPD01000080.1"/>
</dbReference>
<evidence type="ECO:0000313" key="6">
    <source>
        <dbReference type="EMBL" id="GLS27496.1"/>
    </source>
</evidence>
<dbReference type="GO" id="GO:0003700">
    <property type="term" value="F:DNA-binding transcription factor activity"/>
    <property type="evidence" value="ECO:0007669"/>
    <property type="project" value="InterPro"/>
</dbReference>
<evidence type="ECO:0000259" key="5">
    <source>
        <dbReference type="PROSITE" id="PS50931"/>
    </source>
</evidence>
<reference evidence="6 7" key="1">
    <citation type="journal article" date="2014" name="Int. J. Syst. Evol. Microbiol.">
        <title>Complete genome sequence of Corynebacterium casei LMG S-19264T (=DSM 44701T), isolated from a smear-ripened cheese.</title>
        <authorList>
            <consortium name="US DOE Joint Genome Institute (JGI-PGF)"/>
            <person name="Walter F."/>
            <person name="Albersmeier A."/>
            <person name="Kalinowski J."/>
            <person name="Ruckert C."/>
        </authorList>
    </citation>
    <scope>NUCLEOTIDE SEQUENCE [LARGE SCALE GENOMIC DNA]</scope>
    <source>
        <strain evidence="6 7">NBRC 110095</strain>
    </source>
</reference>
<dbReference type="SUPFAM" id="SSF53850">
    <property type="entry name" value="Periplasmic binding protein-like II"/>
    <property type="match status" value="1"/>
</dbReference>
<organism evidence="6 7">
    <name type="scientific">Marinibactrum halimedae</name>
    <dbReference type="NCBI Taxonomy" id="1444977"/>
    <lineage>
        <taxon>Bacteria</taxon>
        <taxon>Pseudomonadati</taxon>
        <taxon>Pseudomonadota</taxon>
        <taxon>Gammaproteobacteria</taxon>
        <taxon>Cellvibrionales</taxon>
        <taxon>Cellvibrionaceae</taxon>
        <taxon>Marinibactrum</taxon>
    </lineage>
</organism>
<dbReference type="FunFam" id="1.10.10.10:FF:000001">
    <property type="entry name" value="LysR family transcriptional regulator"/>
    <property type="match status" value="1"/>
</dbReference>